<proteinExistence type="predicted"/>
<feature type="signal peptide" evidence="1">
    <location>
        <begin position="1"/>
        <end position="20"/>
    </location>
</feature>
<dbReference type="Proteomes" id="UP000694044">
    <property type="component" value="Unassembled WGS sequence"/>
</dbReference>
<accession>A0A8T1W931</accession>
<evidence type="ECO:0000313" key="2">
    <source>
        <dbReference type="EMBL" id="KAG7388690.1"/>
    </source>
</evidence>
<gene>
    <name evidence="2" type="ORF">PHYPSEUDO_011883</name>
</gene>
<evidence type="ECO:0000313" key="3">
    <source>
        <dbReference type="Proteomes" id="UP000694044"/>
    </source>
</evidence>
<keyword evidence="3" id="KW-1185">Reference proteome</keyword>
<protein>
    <recommendedName>
        <fullName evidence="4">Secreted protein</fullName>
    </recommendedName>
</protein>
<organism evidence="2 3">
    <name type="scientific">Phytophthora pseudosyringae</name>
    <dbReference type="NCBI Taxonomy" id="221518"/>
    <lineage>
        <taxon>Eukaryota</taxon>
        <taxon>Sar</taxon>
        <taxon>Stramenopiles</taxon>
        <taxon>Oomycota</taxon>
        <taxon>Peronosporomycetes</taxon>
        <taxon>Peronosporales</taxon>
        <taxon>Peronosporaceae</taxon>
        <taxon>Phytophthora</taxon>
    </lineage>
</organism>
<keyword evidence="1" id="KW-0732">Signal</keyword>
<evidence type="ECO:0000256" key="1">
    <source>
        <dbReference type="SAM" id="SignalP"/>
    </source>
</evidence>
<comment type="caution">
    <text evidence="2">The sequence shown here is derived from an EMBL/GenBank/DDBJ whole genome shotgun (WGS) entry which is preliminary data.</text>
</comment>
<feature type="non-terminal residue" evidence="2">
    <location>
        <position position="1"/>
    </location>
</feature>
<sequence length="125" mass="13310">MLECVRRAKLLLAALRLVFPLAFPCIRRHAAAGGLLAWPGYAAGGLLLGGGDVPTDRVIPTPHGLRPSGYVEGVVIVACLRVMQPVLLSSRDVMEGEGLPRMADHERLRGELDGLGTGDGATSWW</sequence>
<dbReference type="AlphaFoldDB" id="A0A8T1W931"/>
<feature type="chain" id="PRO_5035776542" description="Secreted protein" evidence="1">
    <location>
        <begin position="21"/>
        <end position="125"/>
    </location>
</feature>
<name>A0A8T1W931_9STRA</name>
<reference evidence="2" key="1">
    <citation type="submission" date="2021-02" db="EMBL/GenBank/DDBJ databases">
        <authorList>
            <person name="Palmer J.M."/>
        </authorList>
    </citation>
    <scope>NUCLEOTIDE SEQUENCE</scope>
    <source>
        <strain evidence="2">SCRP734</strain>
    </source>
</reference>
<evidence type="ECO:0008006" key="4">
    <source>
        <dbReference type="Google" id="ProtNLM"/>
    </source>
</evidence>
<dbReference type="EMBL" id="JAGDFM010000055">
    <property type="protein sequence ID" value="KAG7388690.1"/>
    <property type="molecule type" value="Genomic_DNA"/>
</dbReference>